<feature type="chain" id="PRO_5037265774" description="Integral membrane protein" evidence="2">
    <location>
        <begin position="25"/>
        <end position="155"/>
    </location>
</feature>
<keyword evidence="1" id="KW-0812">Transmembrane</keyword>
<evidence type="ECO:0000313" key="4">
    <source>
        <dbReference type="Proteomes" id="UP000656804"/>
    </source>
</evidence>
<organism evidence="3 4">
    <name type="scientific">Nocardioides acrostichi</name>
    <dbReference type="NCBI Taxonomy" id="2784339"/>
    <lineage>
        <taxon>Bacteria</taxon>
        <taxon>Bacillati</taxon>
        <taxon>Actinomycetota</taxon>
        <taxon>Actinomycetes</taxon>
        <taxon>Propionibacteriales</taxon>
        <taxon>Nocardioidaceae</taxon>
        <taxon>Nocardioides</taxon>
    </lineage>
</organism>
<comment type="caution">
    <text evidence="3">The sequence shown here is derived from an EMBL/GenBank/DDBJ whole genome shotgun (WGS) entry which is preliminary data.</text>
</comment>
<evidence type="ECO:0000256" key="1">
    <source>
        <dbReference type="SAM" id="Phobius"/>
    </source>
</evidence>
<keyword evidence="2" id="KW-0732">Signal</keyword>
<dbReference type="AlphaFoldDB" id="A0A930YBY2"/>
<accession>A0A930YBY2</accession>
<evidence type="ECO:0000313" key="3">
    <source>
        <dbReference type="EMBL" id="MBF4160929.1"/>
    </source>
</evidence>
<dbReference type="Proteomes" id="UP000656804">
    <property type="component" value="Unassembled WGS sequence"/>
</dbReference>
<keyword evidence="4" id="KW-1185">Reference proteome</keyword>
<feature type="signal peptide" evidence="2">
    <location>
        <begin position="1"/>
        <end position="24"/>
    </location>
</feature>
<keyword evidence="1" id="KW-0472">Membrane</keyword>
<feature type="transmembrane region" description="Helical" evidence="1">
    <location>
        <begin position="43"/>
        <end position="64"/>
    </location>
</feature>
<evidence type="ECO:0008006" key="5">
    <source>
        <dbReference type="Google" id="ProtNLM"/>
    </source>
</evidence>
<reference evidence="3" key="1">
    <citation type="submission" date="2020-11" db="EMBL/GenBank/DDBJ databases">
        <title>Nocardioides sp. CBS4Y-1, whole genome shotgun sequence.</title>
        <authorList>
            <person name="Tuo L."/>
        </authorList>
    </citation>
    <scope>NUCLEOTIDE SEQUENCE</scope>
    <source>
        <strain evidence="3">CBS4Y-1</strain>
    </source>
</reference>
<dbReference type="RefSeq" id="WP_194502095.1">
    <property type="nucleotide sequence ID" value="NZ_JADIVZ010000001.1"/>
</dbReference>
<feature type="transmembrane region" description="Helical" evidence="1">
    <location>
        <begin position="115"/>
        <end position="135"/>
    </location>
</feature>
<feature type="transmembrane region" description="Helical" evidence="1">
    <location>
        <begin position="84"/>
        <end position="109"/>
    </location>
</feature>
<protein>
    <recommendedName>
        <fullName evidence="5">Integral membrane protein</fullName>
    </recommendedName>
</protein>
<gene>
    <name evidence="3" type="ORF">ISG29_04455</name>
</gene>
<proteinExistence type="predicted"/>
<dbReference type="EMBL" id="JADIVZ010000001">
    <property type="protein sequence ID" value="MBF4160929.1"/>
    <property type="molecule type" value="Genomic_DNA"/>
</dbReference>
<keyword evidence="1" id="KW-1133">Transmembrane helix</keyword>
<name>A0A930YBY2_9ACTN</name>
<sequence>MSTWTARRWLVALAAAATSVVVVAVPTDLIDTPWFGRDVPPTWWSWPALLISSVLFGMLAATYVRESPRPEPAGDEEPMVRGGWLGGLLTFFAVGCPVCNKVVLLALGYSGALTWFQPVQPLLAVAALGLLAWALRRRLRYDQTCPLPTRVASDV</sequence>
<evidence type="ECO:0000256" key="2">
    <source>
        <dbReference type="SAM" id="SignalP"/>
    </source>
</evidence>